<feature type="chain" id="PRO_5045379337" evidence="2">
    <location>
        <begin position="21"/>
        <end position="574"/>
    </location>
</feature>
<dbReference type="RefSeq" id="WP_377366201.1">
    <property type="nucleotide sequence ID" value="NZ_JBHTMN010000007.1"/>
</dbReference>
<dbReference type="Gene3D" id="2.130.10.10">
    <property type="entry name" value="YVTN repeat-like/Quinoprotein amine dehydrogenase"/>
    <property type="match status" value="2"/>
</dbReference>
<dbReference type="Pfam" id="PF22494">
    <property type="entry name" value="choice_anch_I"/>
    <property type="match status" value="1"/>
</dbReference>
<keyword evidence="2" id="KW-0732">Signal</keyword>
<dbReference type="InterPro" id="IPR011048">
    <property type="entry name" value="Haem_d1_sf"/>
</dbReference>
<evidence type="ECO:0000259" key="3">
    <source>
        <dbReference type="Pfam" id="PF22494"/>
    </source>
</evidence>
<keyword evidence="5" id="KW-1185">Reference proteome</keyword>
<name>A0ABW4AZM3_9GAMM</name>
<dbReference type="InterPro" id="IPR015943">
    <property type="entry name" value="WD40/YVTN_repeat-like_dom_sf"/>
</dbReference>
<dbReference type="PANTHER" id="PTHR46928">
    <property type="entry name" value="MESENCHYME-SPECIFIC CELL SURFACE GLYCOPROTEIN"/>
    <property type="match status" value="1"/>
</dbReference>
<dbReference type="SUPFAM" id="SSF51004">
    <property type="entry name" value="C-terminal (heme d1) domain of cytochrome cd1-nitrite reductase"/>
    <property type="match status" value="1"/>
</dbReference>
<dbReference type="EMBL" id="JBHTMN010000007">
    <property type="protein sequence ID" value="MFD1383024.1"/>
    <property type="molecule type" value="Genomic_DNA"/>
</dbReference>
<feature type="signal peptide" evidence="2">
    <location>
        <begin position="1"/>
        <end position="20"/>
    </location>
</feature>
<comment type="caution">
    <text evidence="4">The sequence shown here is derived from an EMBL/GenBank/DDBJ whole genome shotgun (WGS) entry which is preliminary data.</text>
</comment>
<dbReference type="NCBIfam" id="NF038117">
    <property type="entry name" value="choice_anch_I"/>
    <property type="match status" value="1"/>
</dbReference>
<proteinExistence type="predicted"/>
<reference evidence="5" key="1">
    <citation type="journal article" date="2019" name="Int. J. Syst. Evol. Microbiol.">
        <title>The Global Catalogue of Microorganisms (GCM) 10K type strain sequencing project: providing services to taxonomists for standard genome sequencing and annotation.</title>
        <authorList>
            <consortium name="The Broad Institute Genomics Platform"/>
            <consortium name="The Broad Institute Genome Sequencing Center for Infectious Disease"/>
            <person name="Wu L."/>
            <person name="Ma J."/>
        </authorList>
    </citation>
    <scope>NUCLEOTIDE SEQUENCE [LARGE SCALE GENOMIC DNA]</scope>
    <source>
        <strain evidence="5">JCM 30774</strain>
    </source>
</reference>
<dbReference type="PANTHER" id="PTHR46928:SF1">
    <property type="entry name" value="MESENCHYME-SPECIFIC CELL SURFACE GLYCOPROTEIN"/>
    <property type="match status" value="1"/>
</dbReference>
<dbReference type="Proteomes" id="UP001597059">
    <property type="component" value="Unassembled WGS sequence"/>
</dbReference>
<feature type="compositionally biased region" description="Basic and acidic residues" evidence="1">
    <location>
        <begin position="462"/>
        <end position="477"/>
    </location>
</feature>
<dbReference type="PROSITE" id="PS51257">
    <property type="entry name" value="PROKAR_LIPOPROTEIN"/>
    <property type="match status" value="1"/>
</dbReference>
<organism evidence="4 5">
    <name type="scientific">Rhodanobacter aciditrophus</name>
    <dbReference type="NCBI Taxonomy" id="1623218"/>
    <lineage>
        <taxon>Bacteria</taxon>
        <taxon>Pseudomonadati</taxon>
        <taxon>Pseudomonadota</taxon>
        <taxon>Gammaproteobacteria</taxon>
        <taxon>Lysobacterales</taxon>
        <taxon>Rhodanobacteraceae</taxon>
        <taxon>Rhodanobacter</taxon>
    </lineage>
</organism>
<sequence>MNSQKIGWALKPVALGLAMAALVGCESNSSSSSSSTATQVVSGIERIGRSDSRGFDESAAEIVAFDKSRQRIFTVNANIGQVDVFDASDMTNLRLTQTLDVQSMVVSAKAAIRSTSQVGAANSIAVHEDLAAVAVEAGTKTDAGWVVFLDLTDLSVASVVDSGSLPDMVTFTPDGRHAVVAVEGEPTDYQMDPEGRVDIIDTTDFTLSSATFEEFNVGGTRHHELPKDVRVFGTIVDANGKAVRPSTVAEDLEPEYVAVSADSKTAYVSMQEANAVAVVDIDTATVSKIFALGFKDHNVSGNGFDASDKDDKVNIANWPVYGMYQPDSIATYTIGGKDYFVTANEGDSRADWGTEQTDGSVDFAGDPLNLNMEEFRVEDLTLDATAFPNAATLQTDDAIGRLKVTSKLGDTDNDGAFEALYVYGARSFSIWDAEDGTLVFDSGDQFEQITAQRYGINFNNDNGEHDPDGRSDAKGPEPEAITVGEIDGKHYAFIGLERMGGIMMYDITTPSAPIFVNYVNDRDLTLDPAEVGAAAGDLGPEGFKFVSASDSSNGKPLLIVGNEVSGTTSVYEIK</sequence>
<gene>
    <name evidence="4" type="ORF">ACFQ45_06585</name>
</gene>
<evidence type="ECO:0000313" key="5">
    <source>
        <dbReference type="Proteomes" id="UP001597059"/>
    </source>
</evidence>
<evidence type="ECO:0000313" key="4">
    <source>
        <dbReference type="EMBL" id="MFD1383024.1"/>
    </source>
</evidence>
<feature type="domain" description="Choice-of-anchor I" evidence="3">
    <location>
        <begin position="58"/>
        <end position="573"/>
    </location>
</feature>
<protein>
    <submittedName>
        <fullName evidence="4">Choice-of-anchor I family protein</fullName>
    </submittedName>
</protein>
<dbReference type="InterPro" id="IPR052956">
    <property type="entry name" value="Mesenchyme-surface_protein"/>
</dbReference>
<evidence type="ECO:0000256" key="1">
    <source>
        <dbReference type="SAM" id="MobiDB-lite"/>
    </source>
</evidence>
<evidence type="ECO:0000256" key="2">
    <source>
        <dbReference type="SAM" id="SignalP"/>
    </source>
</evidence>
<accession>A0ABW4AZM3</accession>
<dbReference type="InterPro" id="IPR055188">
    <property type="entry name" value="Choice_anch_I"/>
</dbReference>
<feature type="region of interest" description="Disordered" evidence="1">
    <location>
        <begin position="458"/>
        <end position="478"/>
    </location>
</feature>